<dbReference type="GO" id="GO:0003677">
    <property type="term" value="F:DNA binding"/>
    <property type="evidence" value="ECO:0007669"/>
    <property type="project" value="UniProtKB-KW"/>
</dbReference>
<dbReference type="RefSeq" id="WP_259630152.1">
    <property type="nucleotide sequence ID" value="NZ_JANYMP010000052.1"/>
</dbReference>
<comment type="caution">
    <text evidence="5">The sequence shown here is derived from an EMBL/GenBank/DDBJ whole genome shotgun (WGS) entry which is preliminary data.</text>
</comment>
<dbReference type="PRINTS" id="PR00037">
    <property type="entry name" value="HTHLACR"/>
</dbReference>
<dbReference type="InterPro" id="IPR037171">
    <property type="entry name" value="NagB/RpiA_transferase-like"/>
</dbReference>
<gene>
    <name evidence="5" type="ORF">NZH93_48430</name>
</gene>
<dbReference type="SMART" id="SM00420">
    <property type="entry name" value="HTH_DEOR"/>
    <property type="match status" value="1"/>
</dbReference>
<accession>A0A9X2VY07</accession>
<dbReference type="Pfam" id="PF00455">
    <property type="entry name" value="DeoRC"/>
    <property type="match status" value="1"/>
</dbReference>
<dbReference type="SUPFAM" id="SSF46785">
    <property type="entry name" value="Winged helix' DNA-binding domain"/>
    <property type="match status" value="1"/>
</dbReference>
<evidence type="ECO:0000313" key="6">
    <source>
        <dbReference type="Proteomes" id="UP001141259"/>
    </source>
</evidence>
<proteinExistence type="predicted"/>
<keyword evidence="2 5" id="KW-0238">DNA-binding</keyword>
<dbReference type="PANTHER" id="PTHR30363:SF44">
    <property type="entry name" value="AGA OPERON TRANSCRIPTIONAL REPRESSOR-RELATED"/>
    <property type="match status" value="1"/>
</dbReference>
<dbReference type="EMBL" id="JANYMP010000052">
    <property type="protein sequence ID" value="MCS7484706.1"/>
    <property type="molecule type" value="Genomic_DNA"/>
</dbReference>
<dbReference type="InterPro" id="IPR036390">
    <property type="entry name" value="WH_DNA-bd_sf"/>
</dbReference>
<dbReference type="Gene3D" id="1.10.10.10">
    <property type="entry name" value="Winged helix-like DNA-binding domain superfamily/Winged helix DNA-binding domain"/>
    <property type="match status" value="1"/>
</dbReference>
<dbReference type="InterPro" id="IPR014036">
    <property type="entry name" value="DeoR-like_C"/>
</dbReference>
<dbReference type="Pfam" id="PF08220">
    <property type="entry name" value="HTH_DeoR"/>
    <property type="match status" value="1"/>
</dbReference>
<name>A0A9X2VY07_9PSEU</name>
<protein>
    <submittedName>
        <fullName evidence="5">DeoR/GlpR family DNA-binding transcription regulator</fullName>
    </submittedName>
</protein>
<dbReference type="PANTHER" id="PTHR30363">
    <property type="entry name" value="HTH-TYPE TRANSCRIPTIONAL REGULATOR SRLR-RELATED"/>
    <property type="match status" value="1"/>
</dbReference>
<keyword evidence="1" id="KW-0805">Transcription regulation</keyword>
<evidence type="ECO:0000313" key="5">
    <source>
        <dbReference type="EMBL" id="MCS7484706.1"/>
    </source>
</evidence>
<evidence type="ECO:0000256" key="1">
    <source>
        <dbReference type="ARBA" id="ARBA00023015"/>
    </source>
</evidence>
<dbReference type="Proteomes" id="UP001141259">
    <property type="component" value="Unassembled WGS sequence"/>
</dbReference>
<evidence type="ECO:0000259" key="4">
    <source>
        <dbReference type="PROSITE" id="PS51000"/>
    </source>
</evidence>
<feature type="domain" description="HTH deoR-type" evidence="4">
    <location>
        <begin position="3"/>
        <end position="58"/>
    </location>
</feature>
<evidence type="ECO:0000256" key="3">
    <source>
        <dbReference type="ARBA" id="ARBA00023163"/>
    </source>
</evidence>
<dbReference type="AlphaFoldDB" id="A0A9X2VY07"/>
<evidence type="ECO:0000256" key="2">
    <source>
        <dbReference type="ARBA" id="ARBA00023125"/>
    </source>
</evidence>
<sequence length="251" mass="27018">MDSAKRHELILQSLRHGERVTVATLAELIGCSEMTVRRDLDTLERDDLLRRVRGAAVGMLTSEETPYAARGKHRLDVKRRIALGVAELIDDGESIVVDGGTTTLEAARLLVDRRLTVLPLNLHVANALKGADRVRLVMPGGDMRPGELSFIGPLTEYAFQVMRFDTMVLGSCGLSVRNGISSHDLQEGAVKKAAVTASARVIAAVDSSKFGRTAFGRVCPIEAIDVLVTDEDAPSDEVAALRAAGVEVHLV</sequence>
<dbReference type="InterPro" id="IPR001034">
    <property type="entry name" value="DeoR_HTH"/>
</dbReference>
<dbReference type="InterPro" id="IPR050313">
    <property type="entry name" value="Carb_Metab_HTH_regulators"/>
</dbReference>
<keyword evidence="3" id="KW-0804">Transcription</keyword>
<keyword evidence="6" id="KW-1185">Reference proteome</keyword>
<organism evidence="5 6">
    <name type="scientific">Umezawaea endophytica</name>
    <dbReference type="NCBI Taxonomy" id="1654476"/>
    <lineage>
        <taxon>Bacteria</taxon>
        <taxon>Bacillati</taxon>
        <taxon>Actinomycetota</taxon>
        <taxon>Actinomycetes</taxon>
        <taxon>Pseudonocardiales</taxon>
        <taxon>Pseudonocardiaceae</taxon>
        <taxon>Umezawaea</taxon>
    </lineage>
</organism>
<dbReference type="SUPFAM" id="SSF100950">
    <property type="entry name" value="NagB/RpiA/CoA transferase-like"/>
    <property type="match status" value="1"/>
</dbReference>
<reference evidence="5" key="1">
    <citation type="submission" date="2022-08" db="EMBL/GenBank/DDBJ databases">
        <authorList>
            <person name="Tistechok S."/>
            <person name="Samborskyy M."/>
            <person name="Roman I."/>
        </authorList>
    </citation>
    <scope>NUCLEOTIDE SEQUENCE</scope>
    <source>
        <strain evidence="5">DSM 103496</strain>
    </source>
</reference>
<dbReference type="GO" id="GO:0003700">
    <property type="term" value="F:DNA-binding transcription factor activity"/>
    <property type="evidence" value="ECO:0007669"/>
    <property type="project" value="InterPro"/>
</dbReference>
<dbReference type="PROSITE" id="PS51000">
    <property type="entry name" value="HTH_DEOR_2"/>
    <property type="match status" value="1"/>
</dbReference>
<dbReference type="SMART" id="SM01134">
    <property type="entry name" value="DeoRC"/>
    <property type="match status" value="1"/>
</dbReference>
<dbReference type="InterPro" id="IPR036388">
    <property type="entry name" value="WH-like_DNA-bd_sf"/>
</dbReference>
<dbReference type="PROSITE" id="PS00894">
    <property type="entry name" value="HTH_DEOR_1"/>
    <property type="match status" value="1"/>
</dbReference>
<dbReference type="InterPro" id="IPR018356">
    <property type="entry name" value="Tscrpt_reg_HTH_DeoR_CS"/>
</dbReference>